<organism evidence="3 4">
    <name type="scientific">Vogesella oryzagri</name>
    <dbReference type="NCBI Taxonomy" id="3160864"/>
    <lineage>
        <taxon>Bacteria</taxon>
        <taxon>Pseudomonadati</taxon>
        <taxon>Pseudomonadota</taxon>
        <taxon>Betaproteobacteria</taxon>
        <taxon>Neisseriales</taxon>
        <taxon>Chromobacteriaceae</taxon>
        <taxon>Vogesella</taxon>
    </lineage>
</organism>
<comment type="caution">
    <text evidence="3">The sequence shown here is derived from an EMBL/GenBank/DDBJ whole genome shotgun (WGS) entry which is preliminary data.</text>
</comment>
<name>A0ABV1M3H1_9NEIS</name>
<dbReference type="RefSeq" id="WP_349586691.1">
    <property type="nucleotide sequence ID" value="NZ_JBEFLD010000004.1"/>
</dbReference>
<dbReference type="InterPro" id="IPR036291">
    <property type="entry name" value="NAD(P)-bd_dom_sf"/>
</dbReference>
<proteinExistence type="inferred from homology"/>
<dbReference type="SUPFAM" id="SSF51735">
    <property type="entry name" value="NAD(P)-binding Rossmann-fold domains"/>
    <property type="match status" value="1"/>
</dbReference>
<protein>
    <submittedName>
        <fullName evidence="3">SDR family NAD(P)-dependent oxidoreductase</fullName>
    </submittedName>
</protein>
<keyword evidence="2" id="KW-0560">Oxidoreductase</keyword>
<reference evidence="3" key="1">
    <citation type="submission" date="2024-06" db="EMBL/GenBank/DDBJ databases">
        <title>Genome sequence of Vogesella sp. MAHUQ-64.</title>
        <authorList>
            <person name="Huq M.A."/>
        </authorList>
    </citation>
    <scope>NUCLEOTIDE SEQUENCE</scope>
    <source>
        <strain evidence="3">MAHUQ-64</strain>
    </source>
</reference>
<dbReference type="PRINTS" id="PR00081">
    <property type="entry name" value="GDHRDH"/>
</dbReference>
<dbReference type="Pfam" id="PF00106">
    <property type="entry name" value="adh_short"/>
    <property type="match status" value="1"/>
</dbReference>
<sequence length="257" mass="27916">MSLNPRLRDWQGRHVWLIGAGHGIGAALARQLRAAGAILALSGRSEDALREVAADDAQCLVLPLDVTREQDWQQACGQLLQRWPRIDLVVMLAGDYRAVRAWQLTAELARHMVDVNLLGVMYGTAAVVPALLRQQHGSIALVASVAGWAGMPNGLVYGATKAAVNHFAQTLYLDLRPRGIGVHVVNPGFVATRLTAQNDFAMPALISAEQAAGALLAGLARGDFDIHFPRRFSLVLKLAAHLPYRLYFWLAHKVTGL</sequence>
<keyword evidence="4" id="KW-1185">Reference proteome</keyword>
<dbReference type="EMBL" id="JBEFLD010000004">
    <property type="protein sequence ID" value="MEQ6290782.1"/>
    <property type="molecule type" value="Genomic_DNA"/>
</dbReference>
<dbReference type="Gene3D" id="3.40.50.720">
    <property type="entry name" value="NAD(P)-binding Rossmann-like Domain"/>
    <property type="match status" value="1"/>
</dbReference>
<dbReference type="PANTHER" id="PTHR44196:SF1">
    <property type="entry name" value="DEHYDROGENASE_REDUCTASE SDR FAMILY MEMBER 7B"/>
    <property type="match status" value="1"/>
</dbReference>
<evidence type="ECO:0000256" key="1">
    <source>
        <dbReference type="ARBA" id="ARBA00006484"/>
    </source>
</evidence>
<evidence type="ECO:0000313" key="4">
    <source>
        <dbReference type="Proteomes" id="UP001433638"/>
    </source>
</evidence>
<dbReference type="InterPro" id="IPR002347">
    <property type="entry name" value="SDR_fam"/>
</dbReference>
<evidence type="ECO:0000313" key="3">
    <source>
        <dbReference type="EMBL" id="MEQ6290782.1"/>
    </source>
</evidence>
<comment type="similarity">
    <text evidence="1">Belongs to the short-chain dehydrogenases/reductases (SDR) family.</text>
</comment>
<gene>
    <name evidence="3" type="ORF">ABNW52_09160</name>
</gene>
<evidence type="ECO:0000256" key="2">
    <source>
        <dbReference type="ARBA" id="ARBA00023002"/>
    </source>
</evidence>
<dbReference type="Proteomes" id="UP001433638">
    <property type="component" value="Unassembled WGS sequence"/>
</dbReference>
<dbReference type="PANTHER" id="PTHR44196">
    <property type="entry name" value="DEHYDROGENASE/REDUCTASE SDR FAMILY MEMBER 7B"/>
    <property type="match status" value="1"/>
</dbReference>
<accession>A0ABV1M3H1</accession>